<proteinExistence type="predicted"/>
<dbReference type="AlphaFoldDB" id="A0A2S7C7T7"/>
<feature type="domain" description="HTH araC/xylS-type" evidence="5">
    <location>
        <begin position="204"/>
        <end position="302"/>
    </location>
</feature>
<evidence type="ECO:0000259" key="5">
    <source>
        <dbReference type="PROSITE" id="PS01124"/>
    </source>
</evidence>
<evidence type="ECO:0000313" key="7">
    <source>
        <dbReference type="Proteomes" id="UP000238908"/>
    </source>
</evidence>
<evidence type="ECO:0000256" key="4">
    <source>
        <dbReference type="ARBA" id="ARBA00023163"/>
    </source>
</evidence>
<dbReference type="PANTHER" id="PTHR43280:SF32">
    <property type="entry name" value="TRANSCRIPTIONAL REGULATORY PROTEIN"/>
    <property type="match status" value="1"/>
</dbReference>
<dbReference type="RefSeq" id="WP_104614804.1">
    <property type="nucleotide sequence ID" value="NZ_JBHLXZ010000005.1"/>
</dbReference>
<accession>A0A2S7C7T7</accession>
<comment type="caution">
    <text evidence="6">The sequence shown here is derived from an EMBL/GenBank/DDBJ whole genome shotgun (WGS) entry which is preliminary data.</text>
</comment>
<dbReference type="Pfam" id="PF02311">
    <property type="entry name" value="AraC_binding"/>
    <property type="match status" value="1"/>
</dbReference>
<evidence type="ECO:0000256" key="3">
    <source>
        <dbReference type="ARBA" id="ARBA00023159"/>
    </source>
</evidence>
<dbReference type="GO" id="GO:0003700">
    <property type="term" value="F:DNA-binding transcription factor activity"/>
    <property type="evidence" value="ECO:0007669"/>
    <property type="project" value="InterPro"/>
</dbReference>
<dbReference type="SUPFAM" id="SSF46689">
    <property type="entry name" value="Homeodomain-like"/>
    <property type="match status" value="1"/>
</dbReference>
<dbReference type="SUPFAM" id="SSF51215">
    <property type="entry name" value="Regulatory protein AraC"/>
    <property type="match status" value="1"/>
</dbReference>
<dbReference type="InterPro" id="IPR037923">
    <property type="entry name" value="HTH-like"/>
</dbReference>
<evidence type="ECO:0000256" key="1">
    <source>
        <dbReference type="ARBA" id="ARBA00023015"/>
    </source>
</evidence>
<dbReference type="SMART" id="SM00342">
    <property type="entry name" value="HTH_ARAC"/>
    <property type="match status" value="1"/>
</dbReference>
<dbReference type="PRINTS" id="PR00032">
    <property type="entry name" value="HTHARAC"/>
</dbReference>
<dbReference type="GO" id="GO:0043565">
    <property type="term" value="F:sequence-specific DNA binding"/>
    <property type="evidence" value="ECO:0007669"/>
    <property type="project" value="InterPro"/>
</dbReference>
<dbReference type="EMBL" id="MDEE01000005">
    <property type="protein sequence ID" value="PPU57647.1"/>
    <property type="molecule type" value="Genomic_DNA"/>
</dbReference>
<evidence type="ECO:0000256" key="2">
    <source>
        <dbReference type="ARBA" id="ARBA00023125"/>
    </source>
</evidence>
<sequence length="308" mass="34794">MTSSGRSRSAKAQARSQILPLAYHPQAPYRLDLEVFTVADLRTRAPREAVQATHRYGFHTLLCVTQGVCTQLIDFKAIACAPGSLVIVRPGQAHSYGIKDDWDGWNVIFRQEFVLPAATTPGDLKLAFDLGKLPDHVQLGRDDLKRLTDVIVQMRQDTLMEAPQDDVHALLRHQLHALLTRLSIVHGRTHVRDVAVSAALRRFHRFQQLVEDYFAQWHQVADYADRLGCTEKSLARAVQAAMGTTAKTFIAARINLEAKRLLVHTSLPVAAIAEELGFDEATNFNKFFRREVSCTPSEFRRRYRVAER</sequence>
<gene>
    <name evidence="6" type="ORF">XdyCFBP7245_05830</name>
</gene>
<dbReference type="Proteomes" id="UP000238908">
    <property type="component" value="Unassembled WGS sequence"/>
</dbReference>
<dbReference type="PANTHER" id="PTHR43280">
    <property type="entry name" value="ARAC-FAMILY TRANSCRIPTIONAL REGULATOR"/>
    <property type="match status" value="1"/>
</dbReference>
<reference evidence="6 7" key="1">
    <citation type="submission" date="2016-08" db="EMBL/GenBank/DDBJ databases">
        <authorList>
            <person name="Seilhamer J.J."/>
        </authorList>
    </citation>
    <scope>NUCLEOTIDE SEQUENCE [LARGE SCALE GENOMIC DNA]</scope>
    <source>
        <strain evidence="6 7">CFBP7245</strain>
    </source>
</reference>
<keyword evidence="1" id="KW-0805">Transcription regulation</keyword>
<dbReference type="InterPro" id="IPR009057">
    <property type="entry name" value="Homeodomain-like_sf"/>
</dbReference>
<protein>
    <submittedName>
        <fullName evidence="6">AraC family transcriptional regulator</fullName>
    </submittedName>
</protein>
<dbReference type="PROSITE" id="PS01124">
    <property type="entry name" value="HTH_ARAC_FAMILY_2"/>
    <property type="match status" value="1"/>
</dbReference>
<keyword evidence="2" id="KW-0238">DNA-binding</keyword>
<dbReference type="InterPro" id="IPR020449">
    <property type="entry name" value="Tscrpt_reg_AraC-type_HTH"/>
</dbReference>
<name>A0A2S7C7T7_9XANT</name>
<dbReference type="InterPro" id="IPR003313">
    <property type="entry name" value="AraC-bd"/>
</dbReference>
<keyword evidence="4" id="KW-0804">Transcription</keyword>
<dbReference type="Pfam" id="PF12833">
    <property type="entry name" value="HTH_18"/>
    <property type="match status" value="1"/>
</dbReference>
<dbReference type="InterPro" id="IPR018060">
    <property type="entry name" value="HTH_AraC"/>
</dbReference>
<evidence type="ECO:0000313" key="6">
    <source>
        <dbReference type="EMBL" id="PPU57647.1"/>
    </source>
</evidence>
<organism evidence="6 7">
    <name type="scientific">Xanthomonas dyei</name>
    <dbReference type="NCBI Taxonomy" id="743699"/>
    <lineage>
        <taxon>Bacteria</taxon>
        <taxon>Pseudomonadati</taxon>
        <taxon>Pseudomonadota</taxon>
        <taxon>Gammaproteobacteria</taxon>
        <taxon>Lysobacterales</taxon>
        <taxon>Lysobacteraceae</taxon>
        <taxon>Xanthomonas</taxon>
    </lineage>
</organism>
<keyword evidence="3" id="KW-0010">Activator</keyword>
<dbReference type="Gene3D" id="1.10.10.60">
    <property type="entry name" value="Homeodomain-like"/>
    <property type="match status" value="1"/>
</dbReference>